<dbReference type="GO" id="GO:0004252">
    <property type="term" value="F:serine-type endopeptidase activity"/>
    <property type="evidence" value="ECO:0007669"/>
    <property type="project" value="InterPro"/>
</dbReference>
<reference evidence="7" key="2">
    <citation type="submission" date="2022-08" db="UniProtKB">
        <authorList>
            <consortium name="EnsemblMetazoa"/>
        </authorList>
    </citation>
    <scope>IDENTIFICATION</scope>
    <source>
        <strain evidence="7">STECLA/ALBI9_A</strain>
    </source>
</reference>
<dbReference type="SUPFAM" id="SSF50494">
    <property type="entry name" value="Trypsin-like serine proteases"/>
    <property type="match status" value="2"/>
</dbReference>
<evidence type="ECO:0000256" key="5">
    <source>
        <dbReference type="ARBA" id="ARBA00023157"/>
    </source>
</evidence>
<dbReference type="InterPro" id="IPR050430">
    <property type="entry name" value="Peptidase_S1"/>
</dbReference>
<evidence type="ECO:0000256" key="3">
    <source>
        <dbReference type="ARBA" id="ARBA00022801"/>
    </source>
</evidence>
<evidence type="ECO:0000313" key="7">
    <source>
        <dbReference type="EnsemblMetazoa" id="AALB010733-PA"/>
    </source>
</evidence>
<keyword evidence="3" id="KW-0378">Hydrolase</keyword>
<protein>
    <submittedName>
        <fullName evidence="7">Uncharacterized protein</fullName>
    </submittedName>
</protein>
<dbReference type="STRING" id="7167.A0A182FVZ8"/>
<dbReference type="Pfam" id="PF00089">
    <property type="entry name" value="Trypsin"/>
    <property type="match status" value="1"/>
</dbReference>
<accession>A0A182FVZ8</accession>
<dbReference type="Proteomes" id="UP000069272">
    <property type="component" value="Chromosome 3R"/>
</dbReference>
<dbReference type="Gene3D" id="2.40.10.10">
    <property type="entry name" value="Trypsin-like serine proteases"/>
    <property type="match status" value="1"/>
</dbReference>
<sequence>MKHCAYLVALALLCSDGSFANADDGKNSTVKKSGTGRIVGGYSVDIADYPYTVVVTASIPNANIMCGGIIIASNKRGDFVLMTQRTCATRLSPLTSTTICAQSLEGDACRGDSGGPLVCNGRLYGVVSYGPSNCNGAVPDGFAKITAPSIRSFITANAGV</sequence>
<evidence type="ECO:0000256" key="6">
    <source>
        <dbReference type="ARBA" id="ARBA00024195"/>
    </source>
</evidence>
<keyword evidence="8" id="KW-1185">Reference proteome</keyword>
<evidence type="ECO:0000313" key="8">
    <source>
        <dbReference type="Proteomes" id="UP000069272"/>
    </source>
</evidence>
<dbReference type="VEuPathDB" id="VectorBase:AALB010733"/>
<keyword evidence="2" id="KW-0222">Digestion</keyword>
<dbReference type="AlphaFoldDB" id="A0A182FVZ8"/>
<keyword evidence="1" id="KW-0645">Protease</keyword>
<dbReference type="GO" id="GO:0007586">
    <property type="term" value="P:digestion"/>
    <property type="evidence" value="ECO:0007669"/>
    <property type="project" value="UniProtKB-KW"/>
</dbReference>
<proteinExistence type="inferred from homology"/>
<keyword evidence="4" id="KW-0720">Serine protease</keyword>
<name>A0A182FVZ8_ANOAL</name>
<dbReference type="InterPro" id="IPR009003">
    <property type="entry name" value="Peptidase_S1_PA"/>
</dbReference>
<dbReference type="GO" id="GO:0006508">
    <property type="term" value="P:proteolysis"/>
    <property type="evidence" value="ECO:0007669"/>
    <property type="project" value="UniProtKB-KW"/>
</dbReference>
<dbReference type="PANTHER" id="PTHR24276:SF96">
    <property type="entry name" value="PEPTIDASE S1 DOMAIN-CONTAINING PROTEIN"/>
    <property type="match status" value="1"/>
</dbReference>
<dbReference type="EnsemblMetazoa" id="AALB010733-RA">
    <property type="protein sequence ID" value="AALB010733-PA"/>
    <property type="gene ID" value="AALB010733"/>
</dbReference>
<keyword evidence="5" id="KW-1015">Disulfide bond</keyword>
<reference evidence="7 8" key="1">
    <citation type="journal article" date="2017" name="G3 (Bethesda)">
        <title>The Physical Genome Mapping of Anopheles albimanus Corrected Scaffold Misassemblies and Identified Interarm Rearrangements in Genus Anopheles.</title>
        <authorList>
            <person name="Artemov G.N."/>
            <person name="Peery A.N."/>
            <person name="Jiang X."/>
            <person name="Tu Z."/>
            <person name="Stegniy V.N."/>
            <person name="Sharakhova M.V."/>
            <person name="Sharakhov I.V."/>
        </authorList>
    </citation>
    <scope>NUCLEOTIDE SEQUENCE [LARGE SCALE GENOMIC DNA]</scope>
    <source>
        <strain evidence="7 8">ALBI9_A</strain>
    </source>
</reference>
<dbReference type="PANTHER" id="PTHR24276">
    <property type="entry name" value="POLYSERASE-RELATED"/>
    <property type="match status" value="1"/>
</dbReference>
<comment type="similarity">
    <text evidence="6">Belongs to the peptidase S1 family. CLIP subfamily.</text>
</comment>
<evidence type="ECO:0000256" key="1">
    <source>
        <dbReference type="ARBA" id="ARBA00022670"/>
    </source>
</evidence>
<dbReference type="VEuPathDB" id="VectorBase:AALB20_028300"/>
<dbReference type="InterPro" id="IPR001254">
    <property type="entry name" value="Trypsin_dom"/>
</dbReference>
<evidence type="ECO:0000256" key="2">
    <source>
        <dbReference type="ARBA" id="ARBA00022757"/>
    </source>
</evidence>
<dbReference type="PROSITE" id="PS00135">
    <property type="entry name" value="TRYPSIN_SER"/>
    <property type="match status" value="1"/>
</dbReference>
<organism evidence="7 8">
    <name type="scientific">Anopheles albimanus</name>
    <name type="common">New world malaria mosquito</name>
    <dbReference type="NCBI Taxonomy" id="7167"/>
    <lineage>
        <taxon>Eukaryota</taxon>
        <taxon>Metazoa</taxon>
        <taxon>Ecdysozoa</taxon>
        <taxon>Arthropoda</taxon>
        <taxon>Hexapoda</taxon>
        <taxon>Insecta</taxon>
        <taxon>Pterygota</taxon>
        <taxon>Neoptera</taxon>
        <taxon>Endopterygota</taxon>
        <taxon>Diptera</taxon>
        <taxon>Nematocera</taxon>
        <taxon>Culicoidea</taxon>
        <taxon>Culicidae</taxon>
        <taxon>Anophelinae</taxon>
        <taxon>Anopheles</taxon>
    </lineage>
</organism>
<dbReference type="SMART" id="SM00020">
    <property type="entry name" value="Tryp_SPc"/>
    <property type="match status" value="1"/>
</dbReference>
<dbReference type="PROSITE" id="PS50240">
    <property type="entry name" value="TRYPSIN_DOM"/>
    <property type="match status" value="1"/>
</dbReference>
<dbReference type="InterPro" id="IPR043504">
    <property type="entry name" value="Peptidase_S1_PA_chymotrypsin"/>
</dbReference>
<evidence type="ECO:0000256" key="4">
    <source>
        <dbReference type="ARBA" id="ARBA00022825"/>
    </source>
</evidence>
<dbReference type="InterPro" id="IPR033116">
    <property type="entry name" value="TRYPSIN_SER"/>
</dbReference>